<sequence length="181" mass="20093">MKKCSWIFPAILFSVSGCVINSTRELPQGGVASEDRAVIVYGVKMEGSWEYAGFNLQLAEYNLKTEQITGNCLTFNRTDAHIPATPGETKYFAFDVPAGHYVYSPFNWTKLEGGVHAFEAPPWKSVYIGDFIYQKNKTIKLRRNLDEAQGAIDQALPGLNGRLTLAQAMPAKATYIFVCTP</sequence>
<dbReference type="RefSeq" id="WP_152841652.1">
    <property type="nucleotide sequence ID" value="NZ_WHUG01000022.1"/>
</dbReference>
<accession>A0A6A7NC29</accession>
<evidence type="ECO:0000313" key="1">
    <source>
        <dbReference type="EMBL" id="MQA42564.1"/>
    </source>
</evidence>
<organism evidence="1 2">
    <name type="scientific">Rugamonas aquatica</name>
    <dbReference type="NCBI Taxonomy" id="2743357"/>
    <lineage>
        <taxon>Bacteria</taxon>
        <taxon>Pseudomonadati</taxon>
        <taxon>Pseudomonadota</taxon>
        <taxon>Betaproteobacteria</taxon>
        <taxon>Burkholderiales</taxon>
        <taxon>Oxalobacteraceae</taxon>
        <taxon>Telluria group</taxon>
        <taxon>Rugamonas</taxon>
    </lineage>
</organism>
<dbReference type="AlphaFoldDB" id="A0A6A7NC29"/>
<protein>
    <submittedName>
        <fullName evidence="1">Uncharacterized protein</fullName>
    </submittedName>
</protein>
<comment type="caution">
    <text evidence="1">The sequence shown here is derived from an EMBL/GenBank/DDBJ whole genome shotgun (WGS) entry which is preliminary data.</text>
</comment>
<evidence type="ECO:0000313" key="2">
    <source>
        <dbReference type="Proteomes" id="UP000440498"/>
    </source>
</evidence>
<dbReference type="PROSITE" id="PS51257">
    <property type="entry name" value="PROKAR_LIPOPROTEIN"/>
    <property type="match status" value="1"/>
</dbReference>
<reference evidence="1 2" key="1">
    <citation type="submission" date="2019-10" db="EMBL/GenBank/DDBJ databases">
        <title>Two novel species isolated from a subtropical stream in China.</title>
        <authorList>
            <person name="Lu H."/>
        </authorList>
    </citation>
    <scope>NUCLEOTIDE SEQUENCE [LARGE SCALE GENOMIC DNA]</scope>
    <source>
        <strain evidence="1 2">FT29W</strain>
    </source>
</reference>
<dbReference type="Proteomes" id="UP000440498">
    <property type="component" value="Unassembled WGS sequence"/>
</dbReference>
<dbReference type="EMBL" id="WHUG01000022">
    <property type="protein sequence ID" value="MQA42564.1"/>
    <property type="molecule type" value="Genomic_DNA"/>
</dbReference>
<keyword evidence="2" id="KW-1185">Reference proteome</keyword>
<proteinExistence type="predicted"/>
<gene>
    <name evidence="1" type="ORF">GEV02_30965</name>
</gene>
<name>A0A6A7NC29_9BURK</name>